<dbReference type="PATRIC" id="fig|1341157.4.peg.532"/>
<organism evidence="2 3">
    <name type="scientific">Ruminococcus flavefaciens 007c</name>
    <dbReference type="NCBI Taxonomy" id="1341157"/>
    <lineage>
        <taxon>Bacteria</taxon>
        <taxon>Bacillati</taxon>
        <taxon>Bacillota</taxon>
        <taxon>Clostridia</taxon>
        <taxon>Eubacteriales</taxon>
        <taxon>Oscillospiraceae</taxon>
        <taxon>Ruminococcus</taxon>
    </lineage>
</organism>
<evidence type="ECO:0000313" key="2">
    <source>
        <dbReference type="EMBL" id="EWM54913.1"/>
    </source>
</evidence>
<dbReference type="Proteomes" id="UP000019365">
    <property type="component" value="Unassembled WGS sequence"/>
</dbReference>
<dbReference type="PROSITE" id="PS51257">
    <property type="entry name" value="PROKAR_LIPOPROTEIN"/>
    <property type="match status" value="1"/>
</dbReference>
<protein>
    <recommendedName>
        <fullName evidence="4">Lipoprotein</fullName>
    </recommendedName>
</protein>
<evidence type="ECO:0008006" key="4">
    <source>
        <dbReference type="Google" id="ProtNLM"/>
    </source>
</evidence>
<dbReference type="SUPFAM" id="SSF69318">
    <property type="entry name" value="Integrin alpha N-terminal domain"/>
    <property type="match status" value="1"/>
</dbReference>
<proteinExistence type="predicted"/>
<comment type="caution">
    <text evidence="2">The sequence shown here is derived from an EMBL/GenBank/DDBJ whole genome shotgun (WGS) entry which is preliminary data.</text>
</comment>
<dbReference type="OrthoDB" id="1818468at2"/>
<dbReference type="InterPro" id="IPR028994">
    <property type="entry name" value="Integrin_alpha_N"/>
</dbReference>
<dbReference type="RefSeq" id="WP_037296961.1">
    <property type="nucleotide sequence ID" value="NZ_ATAX01000008.1"/>
</dbReference>
<feature type="region of interest" description="Disordered" evidence="1">
    <location>
        <begin position="37"/>
        <end position="129"/>
    </location>
</feature>
<evidence type="ECO:0000256" key="1">
    <source>
        <dbReference type="SAM" id="MobiDB-lite"/>
    </source>
</evidence>
<dbReference type="AlphaFoldDB" id="W7UM90"/>
<evidence type="ECO:0000313" key="3">
    <source>
        <dbReference type="Proteomes" id="UP000019365"/>
    </source>
</evidence>
<gene>
    <name evidence="2" type="ORF">RF007C_11280</name>
</gene>
<feature type="compositionally biased region" description="Polar residues" evidence="1">
    <location>
        <begin position="72"/>
        <end position="88"/>
    </location>
</feature>
<accession>W7UM90</accession>
<keyword evidence="3" id="KW-1185">Reference proteome</keyword>
<sequence>MKKCIFPVILLALLSGCGKVSDSNGGSRISIVSGTVEGTTREVTTSETEANTEEDTTKGRTTTTKHAGEKVSGTTATTTKKNSIQPATRASHGGSGGVHGTTRAVPTAPRTTTTTAQPSTQSPTYDPKDFNSVSFGFDSSAPNKIEVSRPYTDGKTRSYQVLSVDTSKIKAALEADQTKTINDFVVRGDFDFDGYTDLFIVEDQDDLNKTGKYYRYDPDNGTFSQWNELNNLTFNNLPILAETEDLSRNEIVICHKNEDRIEYEKKTYKWNEYKALVLREHVHQYKDSEERILIETITYDEGGAEISRETRDSQGNLIGGETEQPQAE</sequence>
<feature type="compositionally biased region" description="Low complexity" evidence="1">
    <location>
        <begin position="100"/>
        <end position="124"/>
    </location>
</feature>
<feature type="region of interest" description="Disordered" evidence="1">
    <location>
        <begin position="303"/>
        <end position="328"/>
    </location>
</feature>
<feature type="compositionally biased region" description="Low complexity" evidence="1">
    <location>
        <begin position="37"/>
        <end position="49"/>
    </location>
</feature>
<reference evidence="2 3" key="1">
    <citation type="journal article" date="2014" name="PLoS ONE">
        <title>Rumen cellulosomics: divergent fiber-degrading strategies revealed by comparative genome-wide analysis of six ruminococcal strains.</title>
        <authorList>
            <person name="Dassa B."/>
            <person name="Borovok I."/>
            <person name="Ruimy-Israeli V."/>
            <person name="Lamed R."/>
            <person name="Flint H.J."/>
            <person name="Duncan S.H."/>
            <person name="Henrissat B."/>
            <person name="Coutinho P."/>
            <person name="Morrison M."/>
            <person name="Mosoni P."/>
            <person name="Yeoman C.J."/>
            <person name="White B.A."/>
            <person name="Bayer E.A."/>
        </authorList>
    </citation>
    <scope>NUCLEOTIDE SEQUENCE [LARGE SCALE GENOMIC DNA]</scope>
    <source>
        <strain evidence="2 3">007c</strain>
    </source>
</reference>
<dbReference type="EMBL" id="ATAX01000008">
    <property type="protein sequence ID" value="EWM54913.1"/>
    <property type="molecule type" value="Genomic_DNA"/>
</dbReference>
<name>W7UM90_RUMFL</name>